<organism evidence="8 9">
    <name type="scientific">Mycobacterium sherrisii</name>
    <dbReference type="NCBI Taxonomy" id="243061"/>
    <lineage>
        <taxon>Bacteria</taxon>
        <taxon>Bacillati</taxon>
        <taxon>Actinomycetota</taxon>
        <taxon>Actinomycetes</taxon>
        <taxon>Mycobacteriales</taxon>
        <taxon>Mycobacteriaceae</taxon>
        <taxon>Mycobacterium</taxon>
        <taxon>Mycobacterium simiae complex</taxon>
    </lineage>
</organism>
<keyword evidence="3" id="KW-1003">Cell membrane</keyword>
<keyword evidence="6 7" id="KW-0472">Membrane</keyword>
<dbReference type="Proteomes" id="UP000094224">
    <property type="component" value="Unassembled WGS sequence"/>
</dbReference>
<name>A0A1E3SUN6_9MYCO</name>
<dbReference type="RefSeq" id="WP_069400684.1">
    <property type="nucleotide sequence ID" value="NZ_JACKTB010000090.1"/>
</dbReference>
<dbReference type="OrthoDB" id="3398257at2"/>
<evidence type="ECO:0000313" key="9">
    <source>
        <dbReference type="Proteomes" id="UP000094224"/>
    </source>
</evidence>
<evidence type="ECO:0000256" key="6">
    <source>
        <dbReference type="ARBA" id="ARBA00023136"/>
    </source>
</evidence>
<reference evidence="9" key="1">
    <citation type="submission" date="2016-09" db="EMBL/GenBank/DDBJ databases">
        <authorList>
            <person name="Greninger A.L."/>
            <person name="Jerome K.R."/>
            <person name="Mcnair B."/>
            <person name="Wallis C."/>
            <person name="Fang F."/>
        </authorList>
    </citation>
    <scope>NUCLEOTIDE SEQUENCE [LARGE SCALE GENOMIC DNA]</scope>
    <source>
        <strain evidence="9">BC1_M4</strain>
    </source>
</reference>
<comment type="caution">
    <text evidence="8">The sequence shown here is derived from an EMBL/GenBank/DDBJ whole genome shotgun (WGS) entry which is preliminary data.</text>
</comment>
<keyword evidence="9" id="KW-1185">Reference proteome</keyword>
<keyword evidence="4 7" id="KW-0812">Transmembrane</keyword>
<dbReference type="EMBL" id="MIHC01000020">
    <property type="protein sequence ID" value="ODR05861.1"/>
    <property type="molecule type" value="Genomic_DNA"/>
</dbReference>
<comment type="similarity">
    <text evidence="2">Belongs to the MmpS family.</text>
</comment>
<sequence>MSRLWIPSVVIAVLVAGGLVVYRVHNHFGSRTPESYAAGSLAGPRLLKPKSIIYEIFGAAGTLADISYFDVNSDPQRLEGTRLPWSLQITMTKPGALGDLIAQGNSESIGCRITIDGEVKAERISHEVNAYTYCLVKSA</sequence>
<dbReference type="InterPro" id="IPR008693">
    <property type="entry name" value="MmpS"/>
</dbReference>
<proteinExistence type="inferred from homology"/>
<evidence type="ECO:0000256" key="2">
    <source>
        <dbReference type="ARBA" id="ARBA00007531"/>
    </source>
</evidence>
<evidence type="ECO:0000256" key="3">
    <source>
        <dbReference type="ARBA" id="ARBA00022475"/>
    </source>
</evidence>
<dbReference type="GO" id="GO:0005886">
    <property type="term" value="C:plasma membrane"/>
    <property type="evidence" value="ECO:0007669"/>
    <property type="project" value="UniProtKB-SubCell"/>
</dbReference>
<dbReference type="Gene3D" id="2.60.40.2880">
    <property type="entry name" value="MmpS1-5, C-terminal soluble domain"/>
    <property type="match status" value="1"/>
</dbReference>
<dbReference type="Pfam" id="PF05423">
    <property type="entry name" value="Mycobact_memb"/>
    <property type="match status" value="1"/>
</dbReference>
<protein>
    <submittedName>
        <fullName evidence="8">Uncharacterized protein</fullName>
    </submittedName>
</protein>
<feature type="transmembrane region" description="Helical" evidence="7">
    <location>
        <begin position="6"/>
        <end position="24"/>
    </location>
</feature>
<dbReference type="STRING" id="243061.AWC25_06555"/>
<comment type="subcellular location">
    <subcellularLocation>
        <location evidence="1">Cell membrane</location>
    </subcellularLocation>
</comment>
<evidence type="ECO:0000313" key="8">
    <source>
        <dbReference type="EMBL" id="ODR05861.1"/>
    </source>
</evidence>
<evidence type="ECO:0000256" key="5">
    <source>
        <dbReference type="ARBA" id="ARBA00022989"/>
    </source>
</evidence>
<dbReference type="AlphaFoldDB" id="A0A1E3SUN6"/>
<evidence type="ECO:0000256" key="1">
    <source>
        <dbReference type="ARBA" id="ARBA00004236"/>
    </source>
</evidence>
<keyword evidence="5 7" id="KW-1133">Transmembrane helix</keyword>
<accession>A0A1E3SUN6</accession>
<gene>
    <name evidence="8" type="ORF">BHQ21_12920</name>
</gene>
<evidence type="ECO:0000256" key="7">
    <source>
        <dbReference type="SAM" id="Phobius"/>
    </source>
</evidence>
<dbReference type="InterPro" id="IPR038468">
    <property type="entry name" value="MmpS_C"/>
</dbReference>
<evidence type="ECO:0000256" key="4">
    <source>
        <dbReference type="ARBA" id="ARBA00022692"/>
    </source>
</evidence>